<evidence type="ECO:0000256" key="4">
    <source>
        <dbReference type="ARBA" id="ARBA00010617"/>
    </source>
</evidence>
<keyword evidence="10 15" id="KW-0560">Oxidoreductase</keyword>
<dbReference type="EMBL" id="JAGKHQ010000007">
    <property type="protein sequence ID" value="KAG7512248.1"/>
    <property type="molecule type" value="Genomic_DNA"/>
</dbReference>
<evidence type="ECO:0000256" key="2">
    <source>
        <dbReference type="ARBA" id="ARBA00004174"/>
    </source>
</evidence>
<evidence type="ECO:0000256" key="14">
    <source>
        <dbReference type="ARBA" id="ARBA00047827"/>
    </source>
</evidence>
<evidence type="ECO:0000256" key="15">
    <source>
        <dbReference type="RuleBase" id="RU000461"/>
    </source>
</evidence>
<reference evidence="17 18" key="1">
    <citation type="journal article" date="2021" name="Sci. Rep.">
        <title>Chromosome anchoring in Senegalese sole (Solea senegalensis) reveals sex-associated markers and genome rearrangements in flatfish.</title>
        <authorList>
            <person name="Guerrero-Cozar I."/>
            <person name="Gomez-Garrido J."/>
            <person name="Berbel C."/>
            <person name="Martinez-Blanch J.F."/>
            <person name="Alioto T."/>
            <person name="Claros M.G."/>
            <person name="Gagnaire P.A."/>
            <person name="Manchado M."/>
        </authorList>
    </citation>
    <scope>NUCLEOTIDE SEQUENCE [LARGE SCALE GENOMIC DNA]</scope>
    <source>
        <strain evidence="17">Sse05_10M</strain>
    </source>
</reference>
<dbReference type="Proteomes" id="UP000693946">
    <property type="component" value="Linkage Group LG15"/>
</dbReference>
<dbReference type="PROSITE" id="PS00086">
    <property type="entry name" value="CYTOCHROME_P450"/>
    <property type="match status" value="1"/>
</dbReference>
<dbReference type="GO" id="GO:0005789">
    <property type="term" value="C:endoplasmic reticulum membrane"/>
    <property type="evidence" value="ECO:0007669"/>
    <property type="project" value="UniProtKB-SubCell"/>
</dbReference>
<comment type="caution">
    <text evidence="17">The sequence shown here is derived from an EMBL/GenBank/DDBJ whole genome shotgun (WGS) entry which is preliminary data.</text>
</comment>
<dbReference type="GO" id="GO:0016712">
    <property type="term" value="F:oxidoreductase activity, acting on paired donors, with incorporation or reduction of molecular oxygen, reduced flavin or flavoprotein as one donor, and incorporation of one atom of oxygen"/>
    <property type="evidence" value="ECO:0007669"/>
    <property type="project" value="UniProtKB-EC"/>
</dbReference>
<keyword evidence="8" id="KW-0256">Endoplasmic reticulum</keyword>
<dbReference type="InterPro" id="IPR050705">
    <property type="entry name" value="Cytochrome_P450_3A"/>
</dbReference>
<gene>
    <name evidence="17" type="ORF">JOB18_024582</name>
</gene>
<evidence type="ECO:0000256" key="16">
    <source>
        <dbReference type="SAM" id="Phobius"/>
    </source>
</evidence>
<keyword evidence="16" id="KW-0812">Transmembrane</keyword>
<protein>
    <recommendedName>
        <fullName evidence="5">unspecific monooxygenase</fullName>
        <ecNumber evidence="5">1.14.14.1</ecNumber>
    </recommendedName>
</protein>
<comment type="subcellular location">
    <subcellularLocation>
        <location evidence="3">Endoplasmic reticulum membrane</location>
        <topology evidence="3">Peripheral membrane protein</topology>
    </subcellularLocation>
    <subcellularLocation>
        <location evidence="2">Microsome membrane</location>
        <topology evidence="2">Peripheral membrane protein</topology>
    </subcellularLocation>
</comment>
<proteinExistence type="inferred from homology"/>
<evidence type="ECO:0000256" key="1">
    <source>
        <dbReference type="ARBA" id="ARBA00001971"/>
    </source>
</evidence>
<keyword evidence="13 16" id="KW-0472">Membrane</keyword>
<comment type="cofactor">
    <cofactor evidence="1">
        <name>heme</name>
        <dbReference type="ChEBI" id="CHEBI:30413"/>
    </cofactor>
</comment>
<keyword evidence="11 15" id="KW-0408">Iron</keyword>
<dbReference type="PANTHER" id="PTHR24302:SF17">
    <property type="entry name" value="CYTOCHROME P450, FAMILY 3, SUBFAMILY C, POLYPEPTIDE 4-RELATED"/>
    <property type="match status" value="1"/>
</dbReference>
<evidence type="ECO:0000313" key="18">
    <source>
        <dbReference type="Proteomes" id="UP000693946"/>
    </source>
</evidence>
<dbReference type="InterPro" id="IPR017972">
    <property type="entry name" value="Cyt_P450_CS"/>
</dbReference>
<name>A0AAV6S608_SOLSE</name>
<evidence type="ECO:0000313" key="17">
    <source>
        <dbReference type="EMBL" id="KAG7512248.1"/>
    </source>
</evidence>
<keyword evidence="12 15" id="KW-0503">Monooxygenase</keyword>
<comment type="similarity">
    <text evidence="4 15">Belongs to the cytochrome P450 family.</text>
</comment>
<dbReference type="GO" id="GO:0005506">
    <property type="term" value="F:iron ion binding"/>
    <property type="evidence" value="ECO:0007669"/>
    <property type="project" value="InterPro"/>
</dbReference>
<comment type="catalytic activity">
    <reaction evidence="14">
        <text>an organic molecule + reduced [NADPH--hemoprotein reductase] + O2 = an alcohol + oxidized [NADPH--hemoprotein reductase] + H2O + H(+)</text>
        <dbReference type="Rhea" id="RHEA:17149"/>
        <dbReference type="Rhea" id="RHEA-COMP:11964"/>
        <dbReference type="Rhea" id="RHEA-COMP:11965"/>
        <dbReference type="ChEBI" id="CHEBI:15377"/>
        <dbReference type="ChEBI" id="CHEBI:15378"/>
        <dbReference type="ChEBI" id="CHEBI:15379"/>
        <dbReference type="ChEBI" id="CHEBI:30879"/>
        <dbReference type="ChEBI" id="CHEBI:57618"/>
        <dbReference type="ChEBI" id="CHEBI:58210"/>
        <dbReference type="ChEBI" id="CHEBI:142491"/>
        <dbReference type="EC" id="1.14.14.1"/>
    </reaction>
</comment>
<accession>A0AAV6S608</accession>
<evidence type="ECO:0000256" key="3">
    <source>
        <dbReference type="ARBA" id="ARBA00004406"/>
    </source>
</evidence>
<dbReference type="GO" id="GO:0008395">
    <property type="term" value="F:steroid hydroxylase activity"/>
    <property type="evidence" value="ECO:0007669"/>
    <property type="project" value="TreeGrafter"/>
</dbReference>
<evidence type="ECO:0000256" key="10">
    <source>
        <dbReference type="ARBA" id="ARBA00023002"/>
    </source>
</evidence>
<evidence type="ECO:0000256" key="7">
    <source>
        <dbReference type="ARBA" id="ARBA00022723"/>
    </source>
</evidence>
<dbReference type="AlphaFoldDB" id="A0AAV6S608"/>
<organism evidence="17 18">
    <name type="scientific">Solea senegalensis</name>
    <name type="common">Senegalese sole</name>
    <dbReference type="NCBI Taxonomy" id="28829"/>
    <lineage>
        <taxon>Eukaryota</taxon>
        <taxon>Metazoa</taxon>
        <taxon>Chordata</taxon>
        <taxon>Craniata</taxon>
        <taxon>Vertebrata</taxon>
        <taxon>Euteleostomi</taxon>
        <taxon>Actinopterygii</taxon>
        <taxon>Neopterygii</taxon>
        <taxon>Teleostei</taxon>
        <taxon>Neoteleostei</taxon>
        <taxon>Acanthomorphata</taxon>
        <taxon>Carangaria</taxon>
        <taxon>Pleuronectiformes</taxon>
        <taxon>Pleuronectoidei</taxon>
        <taxon>Soleidae</taxon>
        <taxon>Solea</taxon>
    </lineage>
</organism>
<dbReference type="FunFam" id="1.10.630.10:FF:000003">
    <property type="entry name" value="cytochrome P450 3A12-like isoform X2"/>
    <property type="match status" value="1"/>
</dbReference>
<sequence length="503" mass="57812">MSVLTWFSPTTWTLLTLAFTLLLLYGIWPYHLFKKLGIPGPRPLPFVGTLPYFRKGIYSFDRECQDKYGDVWGLYEARLPVLMVADPEIIKTVMVQECYSVFTNRRDTPAMGPVADSLTFVKDETWKRIRATVSQCFSSGKLEQIFPTVVPYADRLVDKLGQLKEEAHVDVKQFVAPYGLDVVTSASFGVEANALKNPDHPLNVHLKKIVNFKVWPLLLLKIFPFSVLLFKLLNIDVIPRLSVDYFYDIIKRFKDQHCAEDTSGASFLQVMMQSEIPKTEIKSEEKQPRKGLTEHEILSQAFIFIYGSYETTTVTLTYTLYNLATNPKAMHSLLQEIDASLPKHAPVSYEALFRLQYLDQVICETLRLMPPLPRLERMCKKTIQVNDVTIPEGTLVGIPVYVVHRDPRFWSSPELFRPERFCKDSGEEVNPHAYMPFGIGPRNCVGIRYALLVVKMAVVRILHDYTVQTCNDTMIPLEFDWKAQPTRPIKLKFVPRQSREKIT</sequence>
<keyword evidence="9" id="KW-0492">Microsome</keyword>
<feature type="transmembrane region" description="Helical" evidence="16">
    <location>
        <begin position="12"/>
        <end position="33"/>
    </location>
</feature>
<dbReference type="InterPro" id="IPR001128">
    <property type="entry name" value="Cyt_P450"/>
</dbReference>
<keyword evidence="18" id="KW-1185">Reference proteome</keyword>
<evidence type="ECO:0000256" key="11">
    <source>
        <dbReference type="ARBA" id="ARBA00023004"/>
    </source>
</evidence>
<evidence type="ECO:0000256" key="6">
    <source>
        <dbReference type="ARBA" id="ARBA00022617"/>
    </source>
</evidence>
<dbReference type="Pfam" id="PF00067">
    <property type="entry name" value="p450"/>
    <property type="match status" value="1"/>
</dbReference>
<dbReference type="EC" id="1.14.14.1" evidence="5"/>
<feature type="transmembrane region" description="Helical" evidence="16">
    <location>
        <begin position="214"/>
        <end position="233"/>
    </location>
</feature>
<evidence type="ECO:0000256" key="5">
    <source>
        <dbReference type="ARBA" id="ARBA00012109"/>
    </source>
</evidence>
<keyword evidence="16" id="KW-1133">Transmembrane helix</keyword>
<evidence type="ECO:0000256" key="8">
    <source>
        <dbReference type="ARBA" id="ARBA00022824"/>
    </source>
</evidence>
<evidence type="ECO:0000256" key="12">
    <source>
        <dbReference type="ARBA" id="ARBA00023033"/>
    </source>
</evidence>
<dbReference type="GO" id="GO:0020037">
    <property type="term" value="F:heme binding"/>
    <property type="evidence" value="ECO:0007669"/>
    <property type="project" value="InterPro"/>
</dbReference>
<dbReference type="PANTHER" id="PTHR24302">
    <property type="entry name" value="CYTOCHROME P450 FAMILY 3"/>
    <property type="match status" value="1"/>
</dbReference>
<evidence type="ECO:0000256" key="13">
    <source>
        <dbReference type="ARBA" id="ARBA00023136"/>
    </source>
</evidence>
<keyword evidence="7 15" id="KW-0479">Metal-binding</keyword>
<keyword evidence="6 15" id="KW-0349">Heme</keyword>
<evidence type="ECO:0000256" key="9">
    <source>
        <dbReference type="ARBA" id="ARBA00022848"/>
    </source>
</evidence>